<dbReference type="Proteomes" id="UP000286561">
    <property type="component" value="Unassembled WGS sequence"/>
</dbReference>
<accession>A0A173U9Q8</accession>
<dbReference type="Proteomes" id="UP000095390">
    <property type="component" value="Unassembled WGS sequence"/>
</dbReference>
<dbReference type="EMBL" id="QRNJ01000049">
    <property type="protein sequence ID" value="RHK36882.1"/>
    <property type="molecule type" value="Genomic_DNA"/>
</dbReference>
<evidence type="ECO:0000313" key="3">
    <source>
        <dbReference type="EMBL" id="CUO42653.1"/>
    </source>
</evidence>
<evidence type="ECO:0000313" key="6">
    <source>
        <dbReference type="EMBL" id="RHN14039.1"/>
    </source>
</evidence>
<dbReference type="EMBL" id="CYZL01000014">
    <property type="protein sequence ID" value="CUO42653.1"/>
    <property type="molecule type" value="Genomic_DNA"/>
</dbReference>
<dbReference type="Proteomes" id="UP000283497">
    <property type="component" value="Unassembled WGS sequence"/>
</dbReference>
<keyword evidence="1" id="KW-0812">Transmembrane</keyword>
<protein>
    <submittedName>
        <fullName evidence="2">Stage III sporulation protein AF</fullName>
    </submittedName>
</protein>
<organism evidence="2 7">
    <name type="scientific">Anaerobutyricum hallii</name>
    <dbReference type="NCBI Taxonomy" id="39488"/>
    <lineage>
        <taxon>Bacteria</taxon>
        <taxon>Bacillati</taxon>
        <taxon>Bacillota</taxon>
        <taxon>Clostridia</taxon>
        <taxon>Lachnospirales</taxon>
        <taxon>Lachnospiraceae</taxon>
        <taxon>Anaerobutyricum</taxon>
    </lineage>
</organism>
<dbReference type="RefSeq" id="WP_005343560.1">
    <property type="nucleotide sequence ID" value="NZ_BLYK01000005.1"/>
</dbReference>
<proteinExistence type="predicted"/>
<evidence type="ECO:0000313" key="8">
    <source>
        <dbReference type="Proteomes" id="UP000095679"/>
    </source>
</evidence>
<dbReference type="EMBL" id="QRQO01000014">
    <property type="protein sequence ID" value="RHN14039.1"/>
    <property type="molecule type" value="Genomic_DNA"/>
</dbReference>
<dbReference type="InterPro" id="IPR014245">
    <property type="entry name" value="Spore_III_AF"/>
</dbReference>
<evidence type="ECO:0000313" key="10">
    <source>
        <dbReference type="Proteomes" id="UP000283700"/>
    </source>
</evidence>
<dbReference type="Proteomes" id="UP000283700">
    <property type="component" value="Unassembled WGS sequence"/>
</dbReference>
<evidence type="ECO:0000313" key="7">
    <source>
        <dbReference type="Proteomes" id="UP000095390"/>
    </source>
</evidence>
<evidence type="ECO:0000313" key="2">
    <source>
        <dbReference type="EMBL" id="CUN10228.1"/>
    </source>
</evidence>
<sequence length="175" mass="20964">MEYIKSWLKTILYMNVLLLICDNLMQKTAYEKYYRFFSGFLLVVCLLKPVIDFAGTEQYFQVSFLQEEWKNERNLLGNVKEFQDMQDVLKKEYETAYKNQIEEIAKKKNIQVKKITFWWDNKKEHLKQIEIRGILLKGSDSTLHTTDNPSHVESLKKILMQLYDLEESDVFVEVE</sequence>
<reference evidence="7 8" key="1">
    <citation type="submission" date="2015-09" db="EMBL/GenBank/DDBJ databases">
        <authorList>
            <consortium name="Pathogen Informatics"/>
        </authorList>
    </citation>
    <scope>NUCLEOTIDE SEQUENCE [LARGE SCALE GENOMIC DNA]</scope>
    <source>
        <strain evidence="3 8">2789STDY5834835</strain>
        <strain evidence="2 7">2789STDY5834966</strain>
    </source>
</reference>
<feature type="transmembrane region" description="Helical" evidence="1">
    <location>
        <begin position="33"/>
        <end position="51"/>
    </location>
</feature>
<dbReference type="Proteomes" id="UP000095679">
    <property type="component" value="Unassembled WGS sequence"/>
</dbReference>
<evidence type="ECO:0000313" key="9">
    <source>
        <dbReference type="Proteomes" id="UP000283497"/>
    </source>
</evidence>
<dbReference type="EMBL" id="CYYC01000029">
    <property type="protein sequence ID" value="CUN10228.1"/>
    <property type="molecule type" value="Genomic_DNA"/>
</dbReference>
<dbReference type="AlphaFoldDB" id="A0A173U9Q8"/>
<evidence type="ECO:0000313" key="5">
    <source>
        <dbReference type="EMBL" id="RHK36882.1"/>
    </source>
</evidence>
<keyword evidence="1" id="KW-1133">Transmembrane helix</keyword>
<keyword evidence="1" id="KW-0472">Membrane</keyword>
<gene>
    <name evidence="5" type="ORF">DW068_11950</name>
    <name evidence="4" type="ORF">DW972_06545</name>
    <name evidence="6" type="ORF">DWZ29_06580</name>
    <name evidence="3" type="ORF">ERS852450_01775</name>
    <name evidence="2" type="ORF">ERS852578_02196</name>
</gene>
<evidence type="ECO:0000313" key="4">
    <source>
        <dbReference type="EMBL" id="RGZ83312.1"/>
    </source>
</evidence>
<evidence type="ECO:0000313" key="11">
    <source>
        <dbReference type="Proteomes" id="UP000286561"/>
    </source>
</evidence>
<dbReference type="GeneID" id="75048463"/>
<evidence type="ECO:0000256" key="1">
    <source>
        <dbReference type="SAM" id="Phobius"/>
    </source>
</evidence>
<dbReference type="Pfam" id="PF09581">
    <property type="entry name" value="Spore_III_AF"/>
    <property type="match status" value="1"/>
</dbReference>
<reference evidence="9 10" key="2">
    <citation type="submission" date="2018-08" db="EMBL/GenBank/DDBJ databases">
        <title>A genome reference for cultivated species of the human gut microbiota.</title>
        <authorList>
            <person name="Zou Y."/>
            <person name="Xue W."/>
            <person name="Luo G."/>
        </authorList>
    </citation>
    <scope>NUCLEOTIDE SEQUENCE [LARGE SCALE GENOMIC DNA]</scope>
    <source>
        <strain evidence="6 10">AF31-17AC</strain>
        <strain evidence="5 9">AF45-14BH</strain>
        <strain evidence="4 11">AM48-23BH</strain>
    </source>
</reference>
<dbReference type="EMBL" id="QSEP01000030">
    <property type="protein sequence ID" value="RGZ83312.1"/>
    <property type="molecule type" value="Genomic_DNA"/>
</dbReference>
<name>A0A173U9Q8_9FIRM</name>
<dbReference type="OrthoDB" id="1779586at2"/>